<accession>D0L8I9</accession>
<dbReference type="OrthoDB" id="4451283at2"/>
<sequence>MSISSGRDAALAGLRRQMAVMSGRPDTPAVALADRSSDAIPVPEPLSEMLPHKGLARGTVTRLSGVNSVLIAVIATVTQNGGQVGIVGLPRLGLLSAAQMGADLSRIATVPSPGTDPVEVAAVLLDGMDLVVLGTRGVDVAPSRSRVVMGRARKQSSALLVVGGTWPGAQTTIDTEVLTYRHLPAGDDLREARSGFGRIGGMRLRITVSGRSQRAETSEADLLVPGPGPVRPVTLVRAGQARPQLAVAN</sequence>
<protein>
    <submittedName>
        <fullName evidence="1">Uncharacterized protein</fullName>
    </submittedName>
</protein>
<dbReference type="Proteomes" id="UP000001219">
    <property type="component" value="Chromosome"/>
</dbReference>
<evidence type="ECO:0000313" key="1">
    <source>
        <dbReference type="EMBL" id="ACY21006.1"/>
    </source>
</evidence>
<reference evidence="2" key="1">
    <citation type="submission" date="2009-10" db="EMBL/GenBank/DDBJ databases">
        <title>The complete chromosome of Gordonia bronchialis DSM 43247.</title>
        <authorList>
            <consortium name="US DOE Joint Genome Institute (JGI-PGF)"/>
            <person name="Lucas S."/>
            <person name="Copeland A."/>
            <person name="Lapidus A."/>
            <person name="Glavina del Rio T."/>
            <person name="Dalin E."/>
            <person name="Tice H."/>
            <person name="Bruce D."/>
            <person name="Goodwin L."/>
            <person name="Pitluck S."/>
            <person name="Kyrpides N."/>
            <person name="Mavromatis K."/>
            <person name="Ivanova N."/>
            <person name="Ovchinnikova G."/>
            <person name="Saunders E."/>
            <person name="Brettin T."/>
            <person name="Detter J.C."/>
            <person name="Han C."/>
            <person name="Larimer F."/>
            <person name="Land M."/>
            <person name="Hauser L."/>
            <person name="Markowitz V."/>
            <person name="Cheng J.-F."/>
            <person name="Hugenholtz P."/>
            <person name="Woyke T."/>
            <person name="Wu D."/>
            <person name="Jando M."/>
            <person name="Schneider S."/>
            <person name="Goeker M."/>
            <person name="Klenk H.-P."/>
            <person name="Eisen J.A."/>
        </authorList>
    </citation>
    <scope>NUCLEOTIDE SEQUENCE [LARGE SCALE GENOMIC DNA]</scope>
    <source>
        <strain evidence="2">ATCC 25592 / DSM 43247 / BCRC 13721 / JCM 3198 / KCTC 3076 / NBRC 16047 / NCTC 10667</strain>
    </source>
</reference>
<gene>
    <name evidence="1" type="ordered locus">Gbro_1746</name>
</gene>
<name>D0L8I9_GORB4</name>
<keyword evidence="2" id="KW-1185">Reference proteome</keyword>
<dbReference type="AlphaFoldDB" id="D0L8I9"/>
<dbReference type="EMBL" id="CP001802">
    <property type="protein sequence ID" value="ACY21006.1"/>
    <property type="molecule type" value="Genomic_DNA"/>
</dbReference>
<dbReference type="RefSeq" id="WP_012833569.1">
    <property type="nucleotide sequence ID" value="NC_013441.1"/>
</dbReference>
<evidence type="ECO:0000313" key="2">
    <source>
        <dbReference type="Proteomes" id="UP000001219"/>
    </source>
</evidence>
<proteinExistence type="predicted"/>
<dbReference type="KEGG" id="gbr:Gbro_1746"/>
<organism evidence="1 2">
    <name type="scientific">Gordonia bronchialis (strain ATCC 25592 / DSM 43247 / BCRC 13721 / JCM 3198 / KCTC 3076 / NBRC 16047 / NCTC 10667)</name>
    <name type="common">Rhodococcus bronchialis</name>
    <dbReference type="NCBI Taxonomy" id="526226"/>
    <lineage>
        <taxon>Bacteria</taxon>
        <taxon>Bacillati</taxon>
        <taxon>Actinomycetota</taxon>
        <taxon>Actinomycetes</taxon>
        <taxon>Mycobacteriales</taxon>
        <taxon>Gordoniaceae</taxon>
        <taxon>Gordonia</taxon>
    </lineage>
</organism>
<dbReference type="HOGENOM" id="CLU_074514_0_0_11"/>
<dbReference type="STRING" id="526226.Gbro_1746"/>
<dbReference type="eggNOG" id="COG4544">
    <property type="taxonomic scope" value="Bacteria"/>
</dbReference>
<reference evidence="1 2" key="2">
    <citation type="journal article" date="2010" name="Stand. Genomic Sci.">
        <title>Complete genome sequence of Gordonia bronchialis type strain (3410).</title>
        <authorList>
            <person name="Ivanova N."/>
            <person name="Sikorski J."/>
            <person name="Jando M."/>
            <person name="Lapidus A."/>
            <person name="Nolan M."/>
            <person name="Lucas S."/>
            <person name="Del Rio T.G."/>
            <person name="Tice H."/>
            <person name="Copeland A."/>
            <person name="Cheng J.F."/>
            <person name="Chen F."/>
            <person name="Bruce D."/>
            <person name="Goodwin L."/>
            <person name="Pitluck S."/>
            <person name="Mavromatis K."/>
            <person name="Ovchinnikova G."/>
            <person name="Pati A."/>
            <person name="Chen A."/>
            <person name="Palaniappan K."/>
            <person name="Land M."/>
            <person name="Hauser L."/>
            <person name="Chang Y.J."/>
            <person name="Jeffries C.D."/>
            <person name="Chain P."/>
            <person name="Saunders E."/>
            <person name="Han C."/>
            <person name="Detter J.C."/>
            <person name="Brettin T."/>
            <person name="Rohde M."/>
            <person name="Goker M."/>
            <person name="Bristow J."/>
            <person name="Eisen J.A."/>
            <person name="Markowitz V."/>
            <person name="Hugenholtz P."/>
            <person name="Klenk H.P."/>
            <person name="Kyrpides N.C."/>
        </authorList>
    </citation>
    <scope>NUCLEOTIDE SEQUENCE [LARGE SCALE GENOMIC DNA]</scope>
    <source>
        <strain evidence="2">ATCC 25592 / DSM 43247 / BCRC 13721 / JCM 3198 / KCTC 3076 / NBRC 16047 / NCTC 10667</strain>
    </source>
</reference>